<keyword evidence="1" id="KW-0812">Transmembrane</keyword>
<dbReference type="EMBL" id="CATQJL010000001">
    <property type="protein sequence ID" value="CAJ0591043.1"/>
    <property type="molecule type" value="Genomic_DNA"/>
</dbReference>
<evidence type="ECO:0000313" key="4">
    <source>
        <dbReference type="Proteomes" id="UP001176961"/>
    </source>
</evidence>
<gene>
    <name evidence="3" type="ORF">CYNAS_LOCUS3026</name>
</gene>
<feature type="signal peptide" evidence="2">
    <location>
        <begin position="1"/>
        <end position="17"/>
    </location>
</feature>
<feature type="chain" id="PRO_5041206532" evidence="2">
    <location>
        <begin position="18"/>
        <end position="407"/>
    </location>
</feature>
<name>A0AA36DQX4_CYLNA</name>
<keyword evidence="1" id="KW-1133">Transmembrane helix</keyword>
<accession>A0AA36DQX4</accession>
<reference evidence="3" key="1">
    <citation type="submission" date="2023-07" db="EMBL/GenBank/DDBJ databases">
        <authorList>
            <consortium name="CYATHOMIX"/>
        </authorList>
    </citation>
    <scope>NUCLEOTIDE SEQUENCE</scope>
    <source>
        <strain evidence="3">N/A</strain>
    </source>
</reference>
<comment type="caution">
    <text evidence="3">The sequence shown here is derived from an EMBL/GenBank/DDBJ whole genome shotgun (WGS) entry which is preliminary data.</text>
</comment>
<sequence length="407" mass="47718">MATIAALFLVLLHLSIARGFSKVYSQWKCAELHTLPQYVTASYYFILRESCELHISTRPITEQLYHDSHSNCSSEKSGHMTKTENYKYILFVWEDDQLAILRQNKISASAEVVVVDATKELRNNKSYGNFRIAKFENKIKSFVFKPFKEIMFETCHRHHQDEGGKLWFRCYSLSGTELTEQTIEYEGISAIVRNQQKFNLPKRYNYSRSIASYITELGGHRLWVLSGKTLYDFDLDKVERGAYNTSNPLIYKIPDKHRFKTKKSEILFADAFSIITRRCYSYKIKGCLYRYNIPRGDRLISRCIYDEMFDIQPALLSKSFRSEDSGVKKLMQDDEYDSVKWKGYNMAYAPVLLLGIITIVYLCFFFYYAFKPNPHSDLTELSKVMDEQLYELSILTKEVAETMKRKK</sequence>
<evidence type="ECO:0000256" key="1">
    <source>
        <dbReference type="SAM" id="Phobius"/>
    </source>
</evidence>
<evidence type="ECO:0000256" key="2">
    <source>
        <dbReference type="SAM" id="SignalP"/>
    </source>
</evidence>
<evidence type="ECO:0000313" key="3">
    <source>
        <dbReference type="EMBL" id="CAJ0591043.1"/>
    </source>
</evidence>
<dbReference type="AlphaFoldDB" id="A0AA36DQX4"/>
<keyword evidence="4" id="KW-1185">Reference proteome</keyword>
<protein>
    <submittedName>
        <fullName evidence="3">Uncharacterized protein</fullName>
    </submittedName>
</protein>
<dbReference type="Proteomes" id="UP001176961">
    <property type="component" value="Unassembled WGS sequence"/>
</dbReference>
<feature type="non-terminal residue" evidence="3">
    <location>
        <position position="1"/>
    </location>
</feature>
<keyword evidence="1" id="KW-0472">Membrane</keyword>
<proteinExistence type="predicted"/>
<organism evidence="3 4">
    <name type="scientific">Cylicocyclus nassatus</name>
    <name type="common">Nematode worm</name>
    <dbReference type="NCBI Taxonomy" id="53992"/>
    <lineage>
        <taxon>Eukaryota</taxon>
        <taxon>Metazoa</taxon>
        <taxon>Ecdysozoa</taxon>
        <taxon>Nematoda</taxon>
        <taxon>Chromadorea</taxon>
        <taxon>Rhabditida</taxon>
        <taxon>Rhabditina</taxon>
        <taxon>Rhabditomorpha</taxon>
        <taxon>Strongyloidea</taxon>
        <taxon>Strongylidae</taxon>
        <taxon>Cylicocyclus</taxon>
    </lineage>
</organism>
<feature type="transmembrane region" description="Helical" evidence="1">
    <location>
        <begin position="347"/>
        <end position="370"/>
    </location>
</feature>
<keyword evidence="2" id="KW-0732">Signal</keyword>